<feature type="domain" description="Amidohydrolase-related" evidence="2">
    <location>
        <begin position="59"/>
        <end position="365"/>
    </location>
</feature>
<dbReference type="InterPro" id="IPR032466">
    <property type="entry name" value="Metal_Hydrolase"/>
</dbReference>
<dbReference type="Gene3D" id="2.30.40.10">
    <property type="entry name" value="Urease, subunit C, domain 1"/>
    <property type="match status" value="1"/>
</dbReference>
<gene>
    <name evidence="3" type="ORF">ETSY1_20125</name>
</gene>
<dbReference type="PANTHER" id="PTHR43135:SF3">
    <property type="entry name" value="ALPHA-D-RIBOSE 1-METHYLPHOSPHONATE 5-TRIPHOSPHATE DIPHOSPHATASE"/>
    <property type="match status" value="1"/>
</dbReference>
<sequence length="420" mass="45368">MGSMLIKAERIFDGQSDQVLEHAYVLVNGGLIEAIGPQSELDGSTGKFAQEIDLGSNVTLMPGLINMHTHMSFSGSATVFADHQTESHEMKLIRSVENLKMALRTGVTTVRDCGTLNGIAFPMREAVENGIFQAPRVIASGQGITITGGHLWFCGVEADDEAGVRRAVRSQVKAGADFIKAFATGGNTTPRTNSLAAQYSEAEMCAITEEAQRLNVHVAAHAHGTPGVRNSIRAKVTTIEHCSFMTAAGVGYEPDEVRMIADAGLYVCPTIFQGRGKYLDREQAKESAEVAHFFDLRDQRFTLVRRLVEDGVQIVSGSDSGVGYNSFDDYPGDLVLATEGTDLSPLYMLKTATSIAAEATGTQRFGDTRTRQSRRPVRRARQSATRYPGLDPTPAGGVARSGYRLTACLAMVMLDRAFFS</sequence>
<feature type="region of interest" description="Disordered" evidence="1">
    <location>
        <begin position="361"/>
        <end position="393"/>
    </location>
</feature>
<organism evidence="3 4">
    <name type="scientific">Entotheonella factor</name>
    <dbReference type="NCBI Taxonomy" id="1429438"/>
    <lineage>
        <taxon>Bacteria</taxon>
        <taxon>Pseudomonadati</taxon>
        <taxon>Nitrospinota/Tectimicrobiota group</taxon>
        <taxon>Candidatus Tectimicrobiota</taxon>
        <taxon>Candidatus Entotheonellia</taxon>
        <taxon>Candidatus Entotheonellales</taxon>
        <taxon>Candidatus Entotheonellaceae</taxon>
        <taxon>Candidatus Entotheonella</taxon>
    </lineage>
</organism>
<evidence type="ECO:0000256" key="1">
    <source>
        <dbReference type="SAM" id="MobiDB-lite"/>
    </source>
</evidence>
<evidence type="ECO:0000313" key="4">
    <source>
        <dbReference type="Proteomes" id="UP000019141"/>
    </source>
</evidence>
<comment type="caution">
    <text evidence="3">The sequence shown here is derived from an EMBL/GenBank/DDBJ whole genome shotgun (WGS) entry which is preliminary data.</text>
</comment>
<evidence type="ECO:0000313" key="3">
    <source>
        <dbReference type="EMBL" id="ETW98113.1"/>
    </source>
</evidence>
<proteinExistence type="predicted"/>
<dbReference type="InterPro" id="IPR011059">
    <property type="entry name" value="Metal-dep_hydrolase_composite"/>
</dbReference>
<dbReference type="PANTHER" id="PTHR43135">
    <property type="entry name" value="ALPHA-D-RIBOSE 1-METHYLPHOSPHONATE 5-TRIPHOSPHATE DIPHOSPHATASE"/>
    <property type="match status" value="1"/>
</dbReference>
<dbReference type="Gene3D" id="3.20.20.140">
    <property type="entry name" value="Metal-dependent hydrolases"/>
    <property type="match status" value="1"/>
</dbReference>
<name>W4LJ28_ENTF1</name>
<dbReference type="Pfam" id="PF01979">
    <property type="entry name" value="Amidohydro_1"/>
    <property type="match status" value="1"/>
</dbReference>
<evidence type="ECO:0000259" key="2">
    <source>
        <dbReference type="Pfam" id="PF01979"/>
    </source>
</evidence>
<dbReference type="AlphaFoldDB" id="W4LJ28"/>
<feature type="compositionally biased region" description="Basic residues" evidence="1">
    <location>
        <begin position="371"/>
        <end position="381"/>
    </location>
</feature>
<dbReference type="SUPFAM" id="SSF51338">
    <property type="entry name" value="Composite domain of metallo-dependent hydrolases"/>
    <property type="match status" value="1"/>
</dbReference>
<dbReference type="HOGENOM" id="CLU_023620_2_2_7"/>
<reference evidence="3 4" key="1">
    <citation type="journal article" date="2014" name="Nature">
        <title>An environmental bacterial taxon with a large and distinct metabolic repertoire.</title>
        <authorList>
            <person name="Wilson M.C."/>
            <person name="Mori T."/>
            <person name="Ruckert C."/>
            <person name="Uria A.R."/>
            <person name="Helf M.J."/>
            <person name="Takada K."/>
            <person name="Gernert C."/>
            <person name="Steffens U.A."/>
            <person name="Heycke N."/>
            <person name="Schmitt S."/>
            <person name="Rinke C."/>
            <person name="Helfrich E.J."/>
            <person name="Brachmann A.O."/>
            <person name="Gurgui C."/>
            <person name="Wakimoto T."/>
            <person name="Kracht M."/>
            <person name="Crusemann M."/>
            <person name="Hentschel U."/>
            <person name="Abe I."/>
            <person name="Matsunaga S."/>
            <person name="Kalinowski J."/>
            <person name="Takeyama H."/>
            <person name="Piel J."/>
        </authorList>
    </citation>
    <scope>NUCLEOTIDE SEQUENCE [LARGE SCALE GENOMIC DNA]</scope>
    <source>
        <strain evidence="4">TSY1</strain>
    </source>
</reference>
<keyword evidence="4" id="KW-1185">Reference proteome</keyword>
<dbReference type="InterPro" id="IPR051781">
    <property type="entry name" value="Metallo-dep_Hydrolase"/>
</dbReference>
<dbReference type="Proteomes" id="UP000019141">
    <property type="component" value="Unassembled WGS sequence"/>
</dbReference>
<protein>
    <recommendedName>
        <fullName evidence="2">Amidohydrolase-related domain-containing protein</fullName>
    </recommendedName>
</protein>
<dbReference type="SUPFAM" id="SSF51556">
    <property type="entry name" value="Metallo-dependent hydrolases"/>
    <property type="match status" value="1"/>
</dbReference>
<dbReference type="InterPro" id="IPR006680">
    <property type="entry name" value="Amidohydro-rel"/>
</dbReference>
<dbReference type="GO" id="GO:0016810">
    <property type="term" value="F:hydrolase activity, acting on carbon-nitrogen (but not peptide) bonds"/>
    <property type="evidence" value="ECO:0007669"/>
    <property type="project" value="InterPro"/>
</dbReference>
<dbReference type="EMBL" id="AZHW01000585">
    <property type="protein sequence ID" value="ETW98113.1"/>
    <property type="molecule type" value="Genomic_DNA"/>
</dbReference>
<accession>W4LJ28</accession>